<sequence length="386" mass="45006">MSNQEYHDLLTLNHSSENFDTYKKLGFIVDDEFDEKEIIDYFRKKSIYDTELVTYRILTTTSCNANCFYCYESEKRDSKMSLKTAHKVVDFIVDNSMLATRINIDWFGGEPLLNPKAMSLITRELNARLPSKNINYNITTNGLLFNSPDCFENIDLWQLQNIQITLDGLENTYNDRKQFNNVKNPFKTVISNIQMLLDKGLFVSIRINYDRDNLDEIYHLIDYLSEKYSSYRNLNCYVAPLFNTYEFEQNQIKSDKTTIDDYLRLNKYLVEKRLSEYGRIVKLKLRTRKCFACSTNSFVISPNGDLFKCAVDLKHSVGNIYSGIKMNQTYFKWCTVDLDEECEKCIFLPMCQGGCRAGKLGKLSEKCFLSKGIISDLIRLKCTKSD</sequence>
<dbReference type="SUPFAM" id="SSF102114">
    <property type="entry name" value="Radical SAM enzymes"/>
    <property type="match status" value="1"/>
</dbReference>
<evidence type="ECO:0000256" key="6">
    <source>
        <dbReference type="ARBA" id="ARBA00023014"/>
    </source>
</evidence>
<evidence type="ECO:0000256" key="5">
    <source>
        <dbReference type="ARBA" id="ARBA00023004"/>
    </source>
</evidence>
<reference evidence="8 9" key="1">
    <citation type="submission" date="2023-06" db="EMBL/GenBank/DDBJ databases">
        <title>Identification and characterization of horizontal gene transfer across gut microbiota members of farm animals based on homology search.</title>
        <authorList>
            <person name="Schwarzerova J."/>
            <person name="Nykrynova M."/>
            <person name="Jureckova K."/>
            <person name="Cejkova D."/>
            <person name="Rychlik I."/>
        </authorList>
    </citation>
    <scope>NUCLEOTIDE SEQUENCE [LARGE SCALE GENOMIC DNA]</scope>
    <source>
        <strain evidence="8 9">ET39</strain>
    </source>
</reference>
<reference evidence="9" key="2">
    <citation type="submission" date="2023-06" db="EMBL/GenBank/DDBJ databases">
        <title>Identification and characterization of horizontal gene transfer across gut microbiota members of farm animals based on homology search.</title>
        <authorList>
            <person name="Zeman M."/>
            <person name="Kubasova T."/>
            <person name="Jahodarova E."/>
            <person name="Nykrynova M."/>
            <person name="Rychlik I."/>
        </authorList>
    </citation>
    <scope>NUCLEOTIDE SEQUENCE [LARGE SCALE GENOMIC DNA]</scope>
    <source>
        <strain evidence="9">ET39</strain>
    </source>
</reference>
<dbReference type="PROSITE" id="PS51918">
    <property type="entry name" value="RADICAL_SAM"/>
    <property type="match status" value="1"/>
</dbReference>
<dbReference type="SFLD" id="SFLDG01067">
    <property type="entry name" value="SPASM/twitch_domain_containing"/>
    <property type="match status" value="1"/>
</dbReference>
<accession>A0ABT7UBL7</accession>
<comment type="caution">
    <text evidence="8">The sequence shown here is derived from an EMBL/GenBank/DDBJ whole genome shotgun (WGS) entry which is preliminary data.</text>
</comment>
<dbReference type="Proteomes" id="UP001529340">
    <property type="component" value="Unassembled WGS sequence"/>
</dbReference>
<keyword evidence="9" id="KW-1185">Reference proteome</keyword>
<comment type="cofactor">
    <cofactor evidence="1">
        <name>[4Fe-4S] cluster</name>
        <dbReference type="ChEBI" id="CHEBI:49883"/>
    </cofactor>
</comment>
<dbReference type="RefSeq" id="WP_289607484.1">
    <property type="nucleotide sequence ID" value="NZ_JAUDCG010000016.1"/>
</dbReference>
<gene>
    <name evidence="8" type="ORF">QUV96_05150</name>
</gene>
<evidence type="ECO:0000256" key="4">
    <source>
        <dbReference type="ARBA" id="ARBA00022723"/>
    </source>
</evidence>
<keyword evidence="3" id="KW-0949">S-adenosyl-L-methionine</keyword>
<proteinExistence type="predicted"/>
<evidence type="ECO:0000256" key="2">
    <source>
        <dbReference type="ARBA" id="ARBA00022485"/>
    </source>
</evidence>
<dbReference type="InterPro" id="IPR023885">
    <property type="entry name" value="4Fe4S-binding_SPASM_dom"/>
</dbReference>
<protein>
    <submittedName>
        <fullName evidence="8">Radical SAM protein</fullName>
    </submittedName>
</protein>
<dbReference type="Pfam" id="PF04055">
    <property type="entry name" value="Radical_SAM"/>
    <property type="match status" value="1"/>
</dbReference>
<dbReference type="SFLD" id="SFLDG01386">
    <property type="entry name" value="main_SPASM_domain-containing"/>
    <property type="match status" value="1"/>
</dbReference>
<dbReference type="InterPro" id="IPR007197">
    <property type="entry name" value="rSAM"/>
</dbReference>
<dbReference type="Gene3D" id="3.20.20.70">
    <property type="entry name" value="Aldolase class I"/>
    <property type="match status" value="1"/>
</dbReference>
<evidence type="ECO:0000313" key="8">
    <source>
        <dbReference type="EMBL" id="MDM8157022.1"/>
    </source>
</evidence>
<dbReference type="PANTHER" id="PTHR43787:SF3">
    <property type="entry name" value="ARYLSULFATASE REGULATORY PROTEIN"/>
    <property type="match status" value="1"/>
</dbReference>
<keyword evidence="5" id="KW-0408">Iron</keyword>
<dbReference type="SFLD" id="SFLDS00029">
    <property type="entry name" value="Radical_SAM"/>
    <property type="match status" value="1"/>
</dbReference>
<dbReference type="InterPro" id="IPR023867">
    <property type="entry name" value="Sulphatase_maturase_rSAM"/>
</dbReference>
<name>A0ABT7UBL7_9FIRM</name>
<evidence type="ECO:0000259" key="7">
    <source>
        <dbReference type="PROSITE" id="PS51918"/>
    </source>
</evidence>
<dbReference type="EMBL" id="JAUDCG010000016">
    <property type="protein sequence ID" value="MDM8157022.1"/>
    <property type="molecule type" value="Genomic_DNA"/>
</dbReference>
<keyword evidence="4" id="KW-0479">Metal-binding</keyword>
<dbReference type="NCBIfam" id="TIGR04085">
    <property type="entry name" value="rSAM_more_4Fe4S"/>
    <property type="match status" value="1"/>
</dbReference>
<dbReference type="CDD" id="cd01335">
    <property type="entry name" value="Radical_SAM"/>
    <property type="match status" value="1"/>
</dbReference>
<dbReference type="PANTHER" id="PTHR43787">
    <property type="entry name" value="FEMO COFACTOR BIOSYNTHESIS PROTEIN NIFB-RELATED"/>
    <property type="match status" value="1"/>
</dbReference>
<evidence type="ECO:0000313" key="9">
    <source>
        <dbReference type="Proteomes" id="UP001529340"/>
    </source>
</evidence>
<keyword evidence="2" id="KW-0004">4Fe-4S</keyword>
<dbReference type="InterPro" id="IPR013785">
    <property type="entry name" value="Aldolase_TIM"/>
</dbReference>
<evidence type="ECO:0000256" key="1">
    <source>
        <dbReference type="ARBA" id="ARBA00001966"/>
    </source>
</evidence>
<keyword evidence="6" id="KW-0411">Iron-sulfur</keyword>
<evidence type="ECO:0000256" key="3">
    <source>
        <dbReference type="ARBA" id="ARBA00022691"/>
    </source>
</evidence>
<reference evidence="8 9" key="3">
    <citation type="submission" date="2023-06" db="EMBL/GenBank/DDBJ databases">
        <authorList>
            <person name="Zeman M."/>
            <person name="Kubasova T."/>
            <person name="Jahodarova E."/>
            <person name="Nykrynova M."/>
            <person name="Rychlik I."/>
        </authorList>
    </citation>
    <scope>NUCLEOTIDE SEQUENCE [LARGE SCALE GENOMIC DNA]</scope>
    <source>
        <strain evidence="8 9">ET39</strain>
    </source>
</reference>
<dbReference type="InterPro" id="IPR058240">
    <property type="entry name" value="rSAM_sf"/>
</dbReference>
<dbReference type="SFLD" id="SFLDG01384">
    <property type="entry name" value="thioether_bond_formation_requi"/>
    <property type="match status" value="1"/>
</dbReference>
<organism evidence="8 9">
    <name type="scientific">Amedibacillus dolichus</name>
    <dbReference type="NCBI Taxonomy" id="31971"/>
    <lineage>
        <taxon>Bacteria</taxon>
        <taxon>Bacillati</taxon>
        <taxon>Bacillota</taxon>
        <taxon>Erysipelotrichia</taxon>
        <taxon>Erysipelotrichales</taxon>
        <taxon>Erysipelotrichaceae</taxon>
        <taxon>Amedibacillus</taxon>
    </lineage>
</organism>
<feature type="domain" description="Radical SAM core" evidence="7">
    <location>
        <begin position="48"/>
        <end position="279"/>
    </location>
</feature>